<evidence type="ECO:0000313" key="4">
    <source>
        <dbReference type="EMBL" id="AGK57888.1"/>
    </source>
</evidence>
<dbReference type="HOGENOM" id="CLU_1608621_0_0_5"/>
<evidence type="ECO:0000256" key="2">
    <source>
        <dbReference type="SAM" id="SignalP"/>
    </source>
</evidence>
<dbReference type="Pfam" id="PF09832">
    <property type="entry name" value="DUF2059"/>
    <property type="match status" value="1"/>
</dbReference>
<evidence type="ECO:0000259" key="3">
    <source>
        <dbReference type="Pfam" id="PF09832"/>
    </source>
</evidence>
<feature type="compositionally biased region" description="Pro residues" evidence="1">
    <location>
        <begin position="155"/>
        <end position="173"/>
    </location>
</feature>
<dbReference type="eggNOG" id="COG3184">
    <property type="taxonomic scope" value="Bacteria"/>
</dbReference>
<feature type="region of interest" description="Disordered" evidence="1">
    <location>
        <begin position="149"/>
        <end position="173"/>
    </location>
</feature>
<gene>
    <name evidence="4" type="ORF">HYPDE_31068</name>
</gene>
<protein>
    <recommendedName>
        <fullName evidence="3">DUF2059 domain-containing protein</fullName>
    </recommendedName>
</protein>
<dbReference type="Proteomes" id="UP000005952">
    <property type="component" value="Chromosome"/>
</dbReference>
<reference evidence="4 5" key="1">
    <citation type="journal article" date="2013" name="Genome Announc.">
        <title>Genome sequences for three denitrifying bacterial strains isolated from a uranium- and nitrate-contaminated subsurface environment.</title>
        <authorList>
            <person name="Venkatramanan R."/>
            <person name="Prakash O."/>
            <person name="Woyke T."/>
            <person name="Chain P."/>
            <person name="Goodwin L.A."/>
            <person name="Watson D."/>
            <person name="Brooks S."/>
            <person name="Kostka J.E."/>
            <person name="Green S.J."/>
        </authorList>
    </citation>
    <scope>NUCLEOTIDE SEQUENCE [LARGE SCALE GENOMIC DNA]</scope>
    <source>
        <strain evidence="4 5">1NES1</strain>
    </source>
</reference>
<feature type="signal peptide" evidence="2">
    <location>
        <begin position="1"/>
        <end position="21"/>
    </location>
</feature>
<sequence length="173" mass="18559">MMRSIIVAICIAIGFAAPAFAEDTQPPVDPARVAAARDLLEVTGVTKQMDGMVEAMSRGFAKGAGAENSEMGKKLSTQFDSGMKKLLEYKDQMISDFAVLYAQTFTAEEMKTVADFYRSGAGAKFIAKTPELMQKGAAIGMKYSEKIADEMKAAAPPPEQSAPPEQSPPQQPQ</sequence>
<dbReference type="STRING" id="670307.HYPDE_31068"/>
<name>N0B4F3_9HYPH</name>
<dbReference type="InterPro" id="IPR018637">
    <property type="entry name" value="DUF2059"/>
</dbReference>
<keyword evidence="5" id="KW-1185">Reference proteome</keyword>
<dbReference type="RefSeq" id="WP_015597920.1">
    <property type="nucleotide sequence ID" value="NC_021172.1"/>
</dbReference>
<feature type="domain" description="DUF2059" evidence="3">
    <location>
        <begin position="91"/>
        <end position="149"/>
    </location>
</feature>
<accession>N0B4F3</accession>
<dbReference type="AlphaFoldDB" id="N0B4F3"/>
<organism evidence="4 5">
    <name type="scientific">Hyphomicrobium denitrificans 1NES1</name>
    <dbReference type="NCBI Taxonomy" id="670307"/>
    <lineage>
        <taxon>Bacteria</taxon>
        <taxon>Pseudomonadati</taxon>
        <taxon>Pseudomonadota</taxon>
        <taxon>Alphaproteobacteria</taxon>
        <taxon>Hyphomicrobiales</taxon>
        <taxon>Hyphomicrobiaceae</taxon>
        <taxon>Hyphomicrobium</taxon>
    </lineage>
</organism>
<dbReference type="KEGG" id="hdt:HYPDE_31068"/>
<keyword evidence="2" id="KW-0732">Signal</keyword>
<evidence type="ECO:0000313" key="5">
    <source>
        <dbReference type="Proteomes" id="UP000005952"/>
    </source>
</evidence>
<proteinExistence type="predicted"/>
<evidence type="ECO:0000256" key="1">
    <source>
        <dbReference type="SAM" id="MobiDB-lite"/>
    </source>
</evidence>
<feature type="chain" id="PRO_5004105622" description="DUF2059 domain-containing protein" evidence="2">
    <location>
        <begin position="22"/>
        <end position="173"/>
    </location>
</feature>
<dbReference type="EMBL" id="CP005587">
    <property type="protein sequence ID" value="AGK57888.1"/>
    <property type="molecule type" value="Genomic_DNA"/>
</dbReference>